<proteinExistence type="predicted"/>
<organism evidence="1 2">
    <name type="scientific">Eretmocerus hayati</name>
    <dbReference type="NCBI Taxonomy" id="131215"/>
    <lineage>
        <taxon>Eukaryota</taxon>
        <taxon>Metazoa</taxon>
        <taxon>Ecdysozoa</taxon>
        <taxon>Arthropoda</taxon>
        <taxon>Hexapoda</taxon>
        <taxon>Insecta</taxon>
        <taxon>Pterygota</taxon>
        <taxon>Neoptera</taxon>
        <taxon>Endopterygota</taxon>
        <taxon>Hymenoptera</taxon>
        <taxon>Apocrita</taxon>
        <taxon>Proctotrupomorpha</taxon>
        <taxon>Chalcidoidea</taxon>
        <taxon>Aphelinidae</taxon>
        <taxon>Aphelininae</taxon>
        <taxon>Eretmocerus</taxon>
    </lineage>
</organism>
<reference evidence="1" key="1">
    <citation type="submission" date="2023-04" db="EMBL/GenBank/DDBJ databases">
        <title>A chromosome-level genome assembly of the parasitoid wasp Eretmocerus hayati.</title>
        <authorList>
            <person name="Zhong Y."/>
            <person name="Liu S."/>
            <person name="Liu Y."/>
        </authorList>
    </citation>
    <scope>NUCLEOTIDE SEQUENCE</scope>
    <source>
        <strain evidence="1">ZJU_SS_LIU_2023</strain>
    </source>
</reference>
<accession>A0ACC2P1Q1</accession>
<name>A0ACC2P1Q1_9HYME</name>
<protein>
    <submittedName>
        <fullName evidence="1">Uncharacterized protein</fullName>
    </submittedName>
</protein>
<gene>
    <name evidence="1" type="ORF">QAD02_011491</name>
</gene>
<dbReference type="EMBL" id="CM056742">
    <property type="protein sequence ID" value="KAJ8675705.1"/>
    <property type="molecule type" value="Genomic_DNA"/>
</dbReference>
<evidence type="ECO:0000313" key="1">
    <source>
        <dbReference type="EMBL" id="KAJ8675705.1"/>
    </source>
</evidence>
<dbReference type="Proteomes" id="UP001239111">
    <property type="component" value="Chromosome 2"/>
</dbReference>
<comment type="caution">
    <text evidence="1">The sequence shown here is derived from an EMBL/GenBank/DDBJ whole genome shotgun (WGS) entry which is preliminary data.</text>
</comment>
<sequence>MKISTQLNLNHFEFLGYADSQKRARRSVGGSEVSITAYPFMASIRYAGDAICGGSIISPNVILTAAHCIREDYFLDLLSVKVGDSDINFGGSWHRVARVLKHEESQKLSKERRIMTDIALLKLEEPINIDNKTTRTIQLLKGSDNARNYKSGILIGWGLYPMILNKTVPDPNGNGTIIQKQKITRPPANFRSVHLDIASDQTCYELAPGENLDSLFCTHTLGRLPCRGDSGSPLVVNGKQGGLLSWTFGDCSADANTAYFTDVARLSKWIDEKIKIV</sequence>
<evidence type="ECO:0000313" key="2">
    <source>
        <dbReference type="Proteomes" id="UP001239111"/>
    </source>
</evidence>
<keyword evidence="2" id="KW-1185">Reference proteome</keyword>